<sequence>MIISGFTIANKISFIKMSQRYCVNNAISRLLQQNMSLFVQKLPKDLNSQQIKLENSLSDCIFMYLFSQFST</sequence>
<accession>A0A8S1XT78</accession>
<dbReference type="AlphaFoldDB" id="A0A8S1XT78"/>
<protein>
    <submittedName>
        <fullName evidence="1">Uncharacterized protein</fullName>
    </submittedName>
</protein>
<organism evidence="1 2">
    <name type="scientific">Paramecium octaurelia</name>
    <dbReference type="NCBI Taxonomy" id="43137"/>
    <lineage>
        <taxon>Eukaryota</taxon>
        <taxon>Sar</taxon>
        <taxon>Alveolata</taxon>
        <taxon>Ciliophora</taxon>
        <taxon>Intramacronucleata</taxon>
        <taxon>Oligohymenophorea</taxon>
        <taxon>Peniculida</taxon>
        <taxon>Parameciidae</taxon>
        <taxon>Paramecium</taxon>
    </lineage>
</organism>
<keyword evidence="2" id="KW-1185">Reference proteome</keyword>
<dbReference type="EMBL" id="CAJJDP010000133">
    <property type="protein sequence ID" value="CAD8204290.1"/>
    <property type="molecule type" value="Genomic_DNA"/>
</dbReference>
<evidence type="ECO:0000313" key="2">
    <source>
        <dbReference type="Proteomes" id="UP000683925"/>
    </source>
</evidence>
<comment type="caution">
    <text evidence="1">The sequence shown here is derived from an EMBL/GenBank/DDBJ whole genome shotgun (WGS) entry which is preliminary data.</text>
</comment>
<proteinExistence type="predicted"/>
<gene>
    <name evidence="1" type="ORF">POCTA_138.1.T1320068</name>
</gene>
<reference evidence="1" key="1">
    <citation type="submission" date="2021-01" db="EMBL/GenBank/DDBJ databases">
        <authorList>
            <consortium name="Genoscope - CEA"/>
            <person name="William W."/>
        </authorList>
    </citation>
    <scope>NUCLEOTIDE SEQUENCE</scope>
</reference>
<name>A0A8S1XT78_PAROT</name>
<evidence type="ECO:0000313" key="1">
    <source>
        <dbReference type="EMBL" id="CAD8204290.1"/>
    </source>
</evidence>
<dbReference type="Proteomes" id="UP000683925">
    <property type="component" value="Unassembled WGS sequence"/>
</dbReference>